<gene>
    <name evidence="2" type="ORF">NTEN_LOCUS18749</name>
</gene>
<feature type="compositionally biased region" description="Polar residues" evidence="1">
    <location>
        <begin position="1"/>
        <end position="16"/>
    </location>
</feature>
<evidence type="ECO:0000313" key="3">
    <source>
        <dbReference type="Proteomes" id="UP000479000"/>
    </source>
</evidence>
<reference evidence="2 3" key="1">
    <citation type="submission" date="2020-02" db="EMBL/GenBank/DDBJ databases">
        <authorList>
            <person name="Ferguson B K."/>
        </authorList>
    </citation>
    <scope>NUCLEOTIDE SEQUENCE [LARGE SCALE GENOMIC DNA]</scope>
</reference>
<dbReference type="AlphaFoldDB" id="A0A6H5HBW8"/>
<name>A0A6H5HBW8_9HEMI</name>
<protein>
    <submittedName>
        <fullName evidence="2">Uncharacterized protein</fullName>
    </submittedName>
</protein>
<dbReference type="EMBL" id="CADCXU010027677">
    <property type="protein sequence ID" value="CAB0014312.1"/>
    <property type="molecule type" value="Genomic_DNA"/>
</dbReference>
<evidence type="ECO:0000313" key="2">
    <source>
        <dbReference type="EMBL" id="CAB0014312.1"/>
    </source>
</evidence>
<keyword evidence="3" id="KW-1185">Reference proteome</keyword>
<sequence>MCHQGSRSISRSSTVHPVQKETRKIQAPMNQGESPGRSQLTMKNLAHQKSLSPISNNHHTTM</sequence>
<dbReference type="Proteomes" id="UP000479000">
    <property type="component" value="Unassembled WGS sequence"/>
</dbReference>
<evidence type="ECO:0000256" key="1">
    <source>
        <dbReference type="SAM" id="MobiDB-lite"/>
    </source>
</evidence>
<accession>A0A6H5HBW8</accession>
<feature type="region of interest" description="Disordered" evidence="1">
    <location>
        <begin position="1"/>
        <end position="62"/>
    </location>
</feature>
<feature type="compositionally biased region" description="Polar residues" evidence="1">
    <location>
        <begin position="28"/>
        <end position="62"/>
    </location>
</feature>
<organism evidence="2 3">
    <name type="scientific">Nesidiocoris tenuis</name>
    <dbReference type="NCBI Taxonomy" id="355587"/>
    <lineage>
        <taxon>Eukaryota</taxon>
        <taxon>Metazoa</taxon>
        <taxon>Ecdysozoa</taxon>
        <taxon>Arthropoda</taxon>
        <taxon>Hexapoda</taxon>
        <taxon>Insecta</taxon>
        <taxon>Pterygota</taxon>
        <taxon>Neoptera</taxon>
        <taxon>Paraneoptera</taxon>
        <taxon>Hemiptera</taxon>
        <taxon>Heteroptera</taxon>
        <taxon>Panheteroptera</taxon>
        <taxon>Cimicomorpha</taxon>
        <taxon>Miridae</taxon>
        <taxon>Dicyphina</taxon>
        <taxon>Nesidiocoris</taxon>
    </lineage>
</organism>
<feature type="non-terminal residue" evidence="2">
    <location>
        <position position="62"/>
    </location>
</feature>
<proteinExistence type="predicted"/>